<gene>
    <name evidence="2" type="ORF">PIB30_075454</name>
</gene>
<feature type="transmembrane region" description="Helical" evidence="1">
    <location>
        <begin position="67"/>
        <end position="88"/>
    </location>
</feature>
<keyword evidence="1" id="KW-0812">Transmembrane</keyword>
<feature type="transmembrane region" description="Helical" evidence="1">
    <location>
        <begin position="38"/>
        <end position="61"/>
    </location>
</feature>
<evidence type="ECO:0000313" key="2">
    <source>
        <dbReference type="EMBL" id="MED6113937.1"/>
    </source>
</evidence>
<sequence>MVWSSSIYRRCSASDALSTPNSPATTQRPTFFNSTTTAAAPASAPAPSLVAVSVTAITAFAASDVTWMLLVIPRWFLFLALGGLLFGYDTGAISGPQSHYST</sequence>
<organism evidence="2 3">
    <name type="scientific">Stylosanthes scabra</name>
    <dbReference type="NCBI Taxonomy" id="79078"/>
    <lineage>
        <taxon>Eukaryota</taxon>
        <taxon>Viridiplantae</taxon>
        <taxon>Streptophyta</taxon>
        <taxon>Embryophyta</taxon>
        <taxon>Tracheophyta</taxon>
        <taxon>Spermatophyta</taxon>
        <taxon>Magnoliopsida</taxon>
        <taxon>eudicotyledons</taxon>
        <taxon>Gunneridae</taxon>
        <taxon>Pentapetalae</taxon>
        <taxon>rosids</taxon>
        <taxon>fabids</taxon>
        <taxon>Fabales</taxon>
        <taxon>Fabaceae</taxon>
        <taxon>Papilionoideae</taxon>
        <taxon>50 kb inversion clade</taxon>
        <taxon>dalbergioids sensu lato</taxon>
        <taxon>Dalbergieae</taxon>
        <taxon>Pterocarpus clade</taxon>
        <taxon>Stylosanthes</taxon>
    </lineage>
</organism>
<dbReference type="Proteomes" id="UP001341840">
    <property type="component" value="Unassembled WGS sequence"/>
</dbReference>
<keyword evidence="1" id="KW-0472">Membrane</keyword>
<evidence type="ECO:0000313" key="3">
    <source>
        <dbReference type="Proteomes" id="UP001341840"/>
    </source>
</evidence>
<dbReference type="EMBL" id="JASCZI010000962">
    <property type="protein sequence ID" value="MED6113937.1"/>
    <property type="molecule type" value="Genomic_DNA"/>
</dbReference>
<protein>
    <submittedName>
        <fullName evidence="2">Uncharacterized protein</fullName>
    </submittedName>
</protein>
<comment type="caution">
    <text evidence="2">The sequence shown here is derived from an EMBL/GenBank/DDBJ whole genome shotgun (WGS) entry which is preliminary data.</text>
</comment>
<proteinExistence type="predicted"/>
<evidence type="ECO:0000256" key="1">
    <source>
        <dbReference type="SAM" id="Phobius"/>
    </source>
</evidence>
<reference evidence="2 3" key="1">
    <citation type="journal article" date="2023" name="Plants (Basel)">
        <title>Bridging the Gap: Combining Genomics and Transcriptomics Approaches to Understand Stylosanthes scabra, an Orphan Legume from the Brazilian Caatinga.</title>
        <authorList>
            <person name="Ferreira-Neto J.R.C."/>
            <person name="da Silva M.D."/>
            <person name="Binneck E."/>
            <person name="de Melo N.F."/>
            <person name="da Silva R.H."/>
            <person name="de Melo A.L.T.M."/>
            <person name="Pandolfi V."/>
            <person name="Bustamante F.O."/>
            <person name="Brasileiro-Vidal A.C."/>
            <person name="Benko-Iseppon A.M."/>
        </authorList>
    </citation>
    <scope>NUCLEOTIDE SEQUENCE [LARGE SCALE GENOMIC DNA]</scope>
    <source>
        <tissue evidence="2">Leaves</tissue>
    </source>
</reference>
<name>A0ABU6QR33_9FABA</name>
<keyword evidence="3" id="KW-1185">Reference proteome</keyword>
<keyword evidence="1" id="KW-1133">Transmembrane helix</keyword>
<accession>A0ABU6QR33</accession>